<proteinExistence type="inferred from homology"/>
<keyword evidence="6" id="KW-0479">Metal-binding</keyword>
<reference evidence="13" key="1">
    <citation type="journal article" date="2013" name="PLoS ONE">
        <title>Metagenomic insights into the carbohydrate-active enzymes carried by the microorganisms adhering to solid digesta in the rumen of cows.</title>
        <authorList>
            <person name="Wang L."/>
            <person name="Hatem A."/>
            <person name="Catalyurek U.V."/>
            <person name="Morrison M."/>
            <person name="Yu Z."/>
        </authorList>
    </citation>
    <scope>NUCLEOTIDE SEQUENCE</scope>
</reference>
<dbReference type="InterPro" id="IPR051536">
    <property type="entry name" value="UDG_Type-4/5"/>
</dbReference>
<name>W0FKD6_9BACT</name>
<dbReference type="PANTHER" id="PTHR33693:SF1">
    <property type="entry name" value="TYPE-4 URACIL-DNA GLYCOSYLASE"/>
    <property type="match status" value="1"/>
</dbReference>
<dbReference type="SMART" id="SM00986">
    <property type="entry name" value="UDG"/>
    <property type="match status" value="1"/>
</dbReference>
<dbReference type="NCBIfam" id="TIGR00758">
    <property type="entry name" value="UDG_fam4"/>
    <property type="match status" value="1"/>
</dbReference>
<evidence type="ECO:0000256" key="11">
    <source>
        <dbReference type="ARBA" id="ARBA00023204"/>
    </source>
</evidence>
<sequence>MEDFDAKWSEFENKCRACNNCGLRAGAQNVVIYRGGRQAPLMIVGEAPGEQEDIKGIPFCGRSGQLLQNLLASYGFGDNDYHICNIAKCRPPQNRRPTPDEIRACKPLLAEQFMMVRPKVILLCGSTAYEGFFGTKPVMRDVRGKFIEKNGYYIMTTYHPAFALRNPKNKMPIYEDMGKVRAKLEEIGALPPLE</sequence>
<dbReference type="GO" id="GO:0004844">
    <property type="term" value="F:uracil DNA N-glycosylase activity"/>
    <property type="evidence" value="ECO:0007669"/>
    <property type="project" value="UniProtKB-EC"/>
</dbReference>
<evidence type="ECO:0000256" key="8">
    <source>
        <dbReference type="ARBA" id="ARBA00022801"/>
    </source>
</evidence>
<keyword evidence="11" id="KW-0234">DNA repair</keyword>
<dbReference type="Pfam" id="PF03167">
    <property type="entry name" value="UDG"/>
    <property type="match status" value="1"/>
</dbReference>
<dbReference type="Gene3D" id="3.40.470.10">
    <property type="entry name" value="Uracil-DNA glycosylase-like domain"/>
    <property type="match status" value="1"/>
</dbReference>
<evidence type="ECO:0000256" key="10">
    <source>
        <dbReference type="ARBA" id="ARBA00023014"/>
    </source>
</evidence>
<evidence type="ECO:0000313" key="13">
    <source>
        <dbReference type="EMBL" id="AHF23899.1"/>
    </source>
</evidence>
<protein>
    <recommendedName>
        <fullName evidence="4">Type-4 uracil-DNA glycosylase</fullName>
        <ecNumber evidence="3">3.2.2.27</ecNumber>
    </recommendedName>
</protein>
<accession>W0FKD6</accession>
<dbReference type="EC" id="3.2.2.27" evidence="3"/>
<dbReference type="EMBL" id="KC246778">
    <property type="protein sequence ID" value="AHF23899.1"/>
    <property type="molecule type" value="Genomic_DNA"/>
</dbReference>
<organism evidence="13">
    <name type="scientific">uncultured bacterium Contig1759</name>
    <dbReference type="NCBI Taxonomy" id="1393502"/>
    <lineage>
        <taxon>Bacteria</taxon>
        <taxon>environmental samples</taxon>
    </lineage>
</organism>
<dbReference type="SUPFAM" id="SSF52141">
    <property type="entry name" value="Uracil-DNA glycosylase-like"/>
    <property type="match status" value="1"/>
</dbReference>
<evidence type="ECO:0000256" key="9">
    <source>
        <dbReference type="ARBA" id="ARBA00023004"/>
    </source>
</evidence>
<comment type="similarity">
    <text evidence="2">Belongs to the uracil-DNA glycosylase (UDG) superfamily. Type 4 (UDGa) family.</text>
</comment>
<keyword evidence="8" id="KW-0378">Hydrolase</keyword>
<feature type="domain" description="Uracil-DNA glycosylase-like" evidence="12">
    <location>
        <begin position="32"/>
        <end position="178"/>
    </location>
</feature>
<keyword evidence="7" id="KW-0227">DNA damage</keyword>
<dbReference type="InterPro" id="IPR036895">
    <property type="entry name" value="Uracil-DNA_glycosylase-like_sf"/>
</dbReference>
<keyword evidence="10" id="KW-0411">Iron-sulfur</keyword>
<dbReference type="GO" id="GO:0046872">
    <property type="term" value="F:metal ion binding"/>
    <property type="evidence" value="ECO:0007669"/>
    <property type="project" value="UniProtKB-KW"/>
</dbReference>
<dbReference type="SMART" id="SM00987">
    <property type="entry name" value="UreE_C"/>
    <property type="match status" value="1"/>
</dbReference>
<evidence type="ECO:0000256" key="2">
    <source>
        <dbReference type="ARBA" id="ARBA00006521"/>
    </source>
</evidence>
<dbReference type="CDD" id="cd10030">
    <property type="entry name" value="UDG-F4_TTUDGA_SPO1dp_like"/>
    <property type="match status" value="1"/>
</dbReference>
<dbReference type="AlphaFoldDB" id="W0FKD6"/>
<evidence type="ECO:0000256" key="1">
    <source>
        <dbReference type="ARBA" id="ARBA00001400"/>
    </source>
</evidence>
<dbReference type="GO" id="GO:0051539">
    <property type="term" value="F:4 iron, 4 sulfur cluster binding"/>
    <property type="evidence" value="ECO:0007669"/>
    <property type="project" value="UniProtKB-KW"/>
</dbReference>
<evidence type="ECO:0000256" key="4">
    <source>
        <dbReference type="ARBA" id="ARBA00019403"/>
    </source>
</evidence>
<comment type="catalytic activity">
    <reaction evidence="1">
        <text>Hydrolyzes single-stranded DNA or mismatched double-stranded DNA and polynucleotides, releasing free uracil.</text>
        <dbReference type="EC" id="3.2.2.27"/>
    </reaction>
</comment>
<evidence type="ECO:0000259" key="12">
    <source>
        <dbReference type="SMART" id="SM00986"/>
    </source>
</evidence>
<keyword evidence="5" id="KW-0004">4Fe-4S</keyword>
<dbReference type="PANTHER" id="PTHR33693">
    <property type="entry name" value="TYPE-5 URACIL-DNA GLYCOSYLASE"/>
    <property type="match status" value="1"/>
</dbReference>
<evidence type="ECO:0000256" key="5">
    <source>
        <dbReference type="ARBA" id="ARBA00022485"/>
    </source>
</evidence>
<evidence type="ECO:0000256" key="3">
    <source>
        <dbReference type="ARBA" id="ARBA00012030"/>
    </source>
</evidence>
<dbReference type="GO" id="GO:0006281">
    <property type="term" value="P:DNA repair"/>
    <property type="evidence" value="ECO:0007669"/>
    <property type="project" value="UniProtKB-KW"/>
</dbReference>
<evidence type="ECO:0000256" key="7">
    <source>
        <dbReference type="ARBA" id="ARBA00022763"/>
    </source>
</evidence>
<dbReference type="InterPro" id="IPR005122">
    <property type="entry name" value="Uracil-DNA_glycosylase-like"/>
</dbReference>
<evidence type="ECO:0000256" key="6">
    <source>
        <dbReference type="ARBA" id="ARBA00022723"/>
    </source>
</evidence>
<keyword evidence="9" id="KW-0408">Iron</keyword>
<dbReference type="InterPro" id="IPR005273">
    <property type="entry name" value="Ura-DNA_glyco_family4"/>
</dbReference>